<evidence type="ECO:0000313" key="2">
    <source>
        <dbReference type="EMBL" id="KVK75310.1"/>
    </source>
</evidence>
<keyword evidence="5" id="KW-1185">Reference proteome</keyword>
<dbReference type="RefSeq" id="WP_027789791.1">
    <property type="nucleotide sequence ID" value="NZ_BCNU01000038.1"/>
</dbReference>
<dbReference type="AlphaFoldDB" id="A0A105XFA8"/>
<dbReference type="Proteomes" id="UP000069001">
    <property type="component" value="Unassembled WGS sequence"/>
</dbReference>
<dbReference type="Proteomes" id="UP000218103">
    <property type="component" value="Chromosome 2"/>
</dbReference>
<dbReference type="EMBL" id="UARD01000059">
    <property type="protein sequence ID" value="SQA61195.1"/>
    <property type="molecule type" value="Genomic_DNA"/>
</dbReference>
<proteinExistence type="predicted"/>
<reference evidence="1" key="2">
    <citation type="submission" date="2017-09" db="EMBL/GenBank/DDBJ databases">
        <title>FDA dAtabase for Regulatory Grade micrObial Sequences (FDA-ARGOS): Supporting development and validation of Infectious Disease Dx tests.</title>
        <authorList>
            <person name="Minogue T."/>
            <person name="Wolcott M."/>
            <person name="Wasieloski L."/>
            <person name="Aguilar W."/>
            <person name="Moore D."/>
            <person name="Tallon L."/>
            <person name="Sadzewicz L."/>
            <person name="Ott S."/>
            <person name="Zhao X."/>
            <person name="Nagaraj S."/>
            <person name="Vavikolanu K."/>
            <person name="Aluvathingal J."/>
            <person name="Nadendla S."/>
            <person name="Sichtig H."/>
        </authorList>
    </citation>
    <scope>NUCLEOTIDE SEQUENCE</scope>
    <source>
        <strain evidence="1">FDAARGOS_388</strain>
    </source>
</reference>
<evidence type="ECO:0000313" key="3">
    <source>
        <dbReference type="EMBL" id="SQA61195.1"/>
    </source>
</evidence>
<dbReference type="EMBL" id="LOYH01000092">
    <property type="protein sequence ID" value="KVK75310.1"/>
    <property type="molecule type" value="Genomic_DNA"/>
</dbReference>
<sequence>MKNYTVSYELRKGSNYSRHTASVKAESDFMAVKQAEGKARSQNPSKFSSGYEFNLIEVR</sequence>
<gene>
    <name evidence="1" type="ORF">CO711_39530</name>
    <name evidence="3" type="ORF">NCTC10661_06974</name>
    <name evidence="2" type="ORF">WS90_29865</name>
</gene>
<evidence type="ECO:0000313" key="4">
    <source>
        <dbReference type="Proteomes" id="UP000069001"/>
    </source>
</evidence>
<dbReference type="Proteomes" id="UP000250416">
    <property type="component" value="Unassembled WGS sequence"/>
</dbReference>
<accession>A0A105XFA8</accession>
<organism evidence="2 4">
    <name type="scientific">Burkholderia cepacia</name>
    <name type="common">Pseudomonas cepacia</name>
    <dbReference type="NCBI Taxonomy" id="292"/>
    <lineage>
        <taxon>Bacteria</taxon>
        <taxon>Pseudomonadati</taxon>
        <taxon>Pseudomonadota</taxon>
        <taxon>Betaproteobacteria</taxon>
        <taxon>Burkholderiales</taxon>
        <taxon>Burkholderiaceae</taxon>
        <taxon>Burkholderia</taxon>
        <taxon>Burkholderia cepacia complex</taxon>
    </lineage>
</organism>
<evidence type="ECO:0000313" key="5">
    <source>
        <dbReference type="Proteomes" id="UP000218103"/>
    </source>
</evidence>
<reference evidence="5" key="3">
    <citation type="submission" date="2017-09" db="EMBL/GenBank/DDBJ databases">
        <title>FDA dAtabase for Regulatory Grade micrObial Sequences (FDA-ARGOS): Supporting development and validation of Infectious Disease Dx tests.</title>
        <authorList>
            <person name="Minogue T."/>
            <person name="Wolcott M."/>
            <person name="Wasieloski L."/>
            <person name="Aguilar W."/>
            <person name="Moore D."/>
            <person name="Tallon L.J."/>
            <person name="Sadzewicz L."/>
            <person name="Ott S."/>
            <person name="Zhao X."/>
            <person name="Nagaraj S."/>
            <person name="Vavikolanu K."/>
            <person name="Aluvathingal J."/>
            <person name="Nadendla S."/>
            <person name="Sichtig H."/>
        </authorList>
    </citation>
    <scope>NUCLEOTIDE SEQUENCE [LARGE SCALE GENOMIC DNA]</scope>
    <source>
        <strain evidence="5">FDAARGOS_388</strain>
    </source>
</reference>
<reference evidence="3 6" key="4">
    <citation type="submission" date="2018-06" db="EMBL/GenBank/DDBJ databases">
        <authorList>
            <consortium name="Pathogen Informatics"/>
            <person name="Doyle S."/>
        </authorList>
    </citation>
    <scope>NUCLEOTIDE SEQUENCE [LARGE SCALE GENOMIC DNA]</scope>
    <source>
        <strain evidence="3 6">NCTC10661</strain>
    </source>
</reference>
<name>A0A105XFA8_BURCE</name>
<reference evidence="2 4" key="1">
    <citation type="submission" date="2015-11" db="EMBL/GenBank/DDBJ databases">
        <title>Expanding the genomic diversity of Burkholderia species for the development of highly accurate diagnostics.</title>
        <authorList>
            <person name="Sahl J."/>
            <person name="Keim P."/>
            <person name="Wagner D."/>
        </authorList>
    </citation>
    <scope>NUCLEOTIDE SEQUENCE [LARGE SCALE GENOMIC DNA]</scope>
    <source>
        <strain evidence="2 4">MSMB1302</strain>
    </source>
</reference>
<evidence type="ECO:0000313" key="6">
    <source>
        <dbReference type="Proteomes" id="UP000250416"/>
    </source>
</evidence>
<evidence type="ECO:0000313" key="1">
    <source>
        <dbReference type="EMBL" id="ATF83237.1"/>
    </source>
</evidence>
<dbReference type="EMBL" id="CP023521">
    <property type="protein sequence ID" value="ATF83237.1"/>
    <property type="molecule type" value="Genomic_DNA"/>
</dbReference>
<protein>
    <submittedName>
        <fullName evidence="2">Uncharacterized protein</fullName>
    </submittedName>
</protein>